<accession>A0A8D8YHN9</accession>
<dbReference type="AlphaFoldDB" id="A0A8D8YHN9"/>
<name>A0A8D8YHN9_9HEMI</name>
<dbReference type="EMBL" id="HBUF01376947">
    <property type="protein sequence ID" value="CAG6728709.1"/>
    <property type="molecule type" value="Transcribed_RNA"/>
</dbReference>
<evidence type="ECO:0000313" key="1">
    <source>
        <dbReference type="EMBL" id="CAG6728709.1"/>
    </source>
</evidence>
<sequence>MILVEKQLLFVKETHWLRHIHQHQIKRDLRSLRSCHMIAKPIKHQSNRYSTWIVPLIQTFFNMKFVVLRKNCSLLLRAKNLKELVRNVLTQFQCIIFRM</sequence>
<proteinExistence type="predicted"/>
<protein>
    <submittedName>
        <fullName evidence="1">Uncharacterized protein</fullName>
    </submittedName>
</protein>
<reference evidence="1" key="1">
    <citation type="submission" date="2021-05" db="EMBL/GenBank/DDBJ databases">
        <authorList>
            <person name="Alioto T."/>
            <person name="Alioto T."/>
            <person name="Gomez Garrido J."/>
        </authorList>
    </citation>
    <scope>NUCLEOTIDE SEQUENCE</scope>
</reference>
<organism evidence="1">
    <name type="scientific">Cacopsylla melanoneura</name>
    <dbReference type="NCBI Taxonomy" id="428564"/>
    <lineage>
        <taxon>Eukaryota</taxon>
        <taxon>Metazoa</taxon>
        <taxon>Ecdysozoa</taxon>
        <taxon>Arthropoda</taxon>
        <taxon>Hexapoda</taxon>
        <taxon>Insecta</taxon>
        <taxon>Pterygota</taxon>
        <taxon>Neoptera</taxon>
        <taxon>Paraneoptera</taxon>
        <taxon>Hemiptera</taxon>
        <taxon>Sternorrhyncha</taxon>
        <taxon>Psylloidea</taxon>
        <taxon>Psyllidae</taxon>
        <taxon>Psyllinae</taxon>
        <taxon>Cacopsylla</taxon>
    </lineage>
</organism>